<dbReference type="HOGENOM" id="CLU_3082846_0_0_9"/>
<protein>
    <submittedName>
        <fullName evidence="1">Uncharacterized protein</fullName>
    </submittedName>
</protein>
<comment type="caution">
    <text evidence="1">The sequence shown here is derived from an EMBL/GenBank/DDBJ whole genome shotgun (WGS) entry which is preliminary data.</text>
</comment>
<sequence length="52" mass="5932">MTCILDEDEKGSGISGHPWRLALDEGGTHCGHPWRRTQVGLIHIKLHKRTMR</sequence>
<dbReference type="Proteomes" id="UP000003162">
    <property type="component" value="Unassembled WGS sequence"/>
</dbReference>
<organism evidence="1 2">
    <name type="scientific">Parvimonas micra ATCC 33270</name>
    <dbReference type="NCBI Taxonomy" id="411465"/>
    <lineage>
        <taxon>Bacteria</taxon>
        <taxon>Bacillati</taxon>
        <taxon>Bacillota</taxon>
        <taxon>Tissierellia</taxon>
        <taxon>Tissierellales</taxon>
        <taxon>Peptoniphilaceae</taxon>
        <taxon>Parvimonas</taxon>
    </lineage>
</organism>
<dbReference type="EMBL" id="ABEE02000011">
    <property type="protein sequence ID" value="EDP24818.1"/>
    <property type="molecule type" value="Genomic_DNA"/>
</dbReference>
<reference evidence="1 2" key="2">
    <citation type="submission" date="2007-09" db="EMBL/GenBank/DDBJ databases">
        <authorList>
            <person name="Fulton L."/>
            <person name="Clifton S."/>
            <person name="Fulton B."/>
            <person name="Xu J."/>
            <person name="Minx P."/>
            <person name="Pepin K.H."/>
            <person name="Johnson M."/>
            <person name="Thiruvilangam P."/>
            <person name="Bhonagiri V."/>
            <person name="Nash W.E."/>
            <person name="Mardis E.R."/>
            <person name="Wilson R.K."/>
        </authorList>
    </citation>
    <scope>NUCLEOTIDE SEQUENCE [LARGE SCALE GENOMIC DNA]</scope>
    <source>
        <strain evidence="1 2">ATCC 33270</strain>
    </source>
</reference>
<dbReference type="AlphaFoldDB" id="A8SI86"/>
<gene>
    <name evidence="1" type="ORF">PEPMIC_00040</name>
</gene>
<evidence type="ECO:0000313" key="1">
    <source>
        <dbReference type="EMBL" id="EDP24818.1"/>
    </source>
</evidence>
<reference evidence="1 2" key="1">
    <citation type="submission" date="2007-09" db="EMBL/GenBank/DDBJ databases">
        <title>Draft genome sequence of Peptostreptococcus micros (ATCC 33270).</title>
        <authorList>
            <person name="Sudarsanam P."/>
            <person name="Ley R."/>
            <person name="Guruge J."/>
            <person name="Turnbaugh P.J."/>
            <person name="Mahowald M."/>
            <person name="Liep D."/>
            <person name="Gordon J."/>
        </authorList>
    </citation>
    <scope>NUCLEOTIDE SEQUENCE [LARGE SCALE GENOMIC DNA]</scope>
    <source>
        <strain evidence="1 2">ATCC 33270</strain>
    </source>
</reference>
<accession>A8SI86</accession>
<name>A8SI86_9FIRM</name>
<proteinExistence type="predicted"/>
<evidence type="ECO:0000313" key="2">
    <source>
        <dbReference type="Proteomes" id="UP000003162"/>
    </source>
</evidence>